<dbReference type="RefSeq" id="WP_092348507.1">
    <property type="nucleotide sequence ID" value="NZ_CZVW01000005.1"/>
</dbReference>
<organism evidence="1 2">
    <name type="scientific">Candidatus Chryseopegocella kryptomonas</name>
    <dbReference type="NCBI Taxonomy" id="1633643"/>
    <lineage>
        <taxon>Bacteria</taxon>
        <taxon>Pseudomonadati</taxon>
        <taxon>Candidatus Kryptoniota</taxon>
        <taxon>Candidatus Chryseopegocella</taxon>
    </lineage>
</organism>
<gene>
    <name evidence="1" type="ORF">JGI23_00672</name>
</gene>
<dbReference type="AlphaFoldDB" id="A0A0P1MUC5"/>
<evidence type="ECO:0000313" key="2">
    <source>
        <dbReference type="Proteomes" id="UP000199197"/>
    </source>
</evidence>
<protein>
    <submittedName>
        <fullName evidence="1">Uncharacterized protein</fullName>
    </submittedName>
</protein>
<proteinExistence type="predicted"/>
<keyword evidence="2" id="KW-1185">Reference proteome</keyword>
<evidence type="ECO:0000313" key="1">
    <source>
        <dbReference type="EMBL" id="CUS99434.1"/>
    </source>
</evidence>
<sequence length="60" mass="6387">MSKKFNIALTSIFVSLTLVSVALSSINKIFLLLGLSMGISSVYSILSLFEAGSTSFPPED</sequence>
<dbReference type="Proteomes" id="UP000199197">
    <property type="component" value="Unassembled WGS sequence"/>
</dbReference>
<accession>A0A0P1MUC5</accession>
<dbReference type="EMBL" id="CZVW01000005">
    <property type="protein sequence ID" value="CUS99434.1"/>
    <property type="molecule type" value="Genomic_DNA"/>
</dbReference>
<name>A0A0P1MUC5_9BACT</name>
<reference evidence="2" key="1">
    <citation type="submission" date="2015-11" db="EMBL/GenBank/DDBJ databases">
        <authorList>
            <person name="Varghese N."/>
        </authorList>
    </citation>
    <scope>NUCLEOTIDE SEQUENCE [LARGE SCALE GENOMIC DNA]</scope>
    <source>
        <strain evidence="2">JGI-23</strain>
    </source>
</reference>